<dbReference type="AlphaFoldDB" id="A0A7W9YWK6"/>
<dbReference type="PANTHER" id="PTHR34129">
    <property type="entry name" value="BLR1139 PROTEIN"/>
    <property type="match status" value="1"/>
</dbReference>
<dbReference type="EMBL" id="JACHEJ010000003">
    <property type="protein sequence ID" value="MBB6179753.1"/>
    <property type="molecule type" value="Genomic_DNA"/>
</dbReference>
<proteinExistence type="predicted"/>
<dbReference type="Gene3D" id="3.20.170.20">
    <property type="entry name" value="Protein of unknown function DUF952"/>
    <property type="match status" value="1"/>
</dbReference>
<keyword evidence="2" id="KW-1185">Reference proteome</keyword>
<organism evidence="1 2">
    <name type="scientific">Pseudorhizobium flavum</name>
    <dbReference type="NCBI Taxonomy" id="1335061"/>
    <lineage>
        <taxon>Bacteria</taxon>
        <taxon>Pseudomonadati</taxon>
        <taxon>Pseudomonadota</taxon>
        <taxon>Alphaproteobacteria</taxon>
        <taxon>Hyphomicrobiales</taxon>
        <taxon>Rhizobiaceae</taxon>
        <taxon>Rhizobium/Agrobacterium group</taxon>
        <taxon>Pseudorhizobium</taxon>
    </lineage>
</organism>
<evidence type="ECO:0000313" key="1">
    <source>
        <dbReference type="EMBL" id="MBB6179753.1"/>
    </source>
</evidence>
<protein>
    <submittedName>
        <fullName evidence="1">Uncharacterized protein (DUF952 family)</fullName>
    </submittedName>
</protein>
<reference evidence="1 2" key="1">
    <citation type="submission" date="2020-08" db="EMBL/GenBank/DDBJ databases">
        <title>Genomic Encyclopedia of Type Strains, Phase IV (KMG-IV): sequencing the most valuable type-strain genomes for metagenomic binning, comparative biology and taxonomic classification.</title>
        <authorList>
            <person name="Goeker M."/>
        </authorList>
    </citation>
    <scope>NUCLEOTIDE SEQUENCE [LARGE SCALE GENOMIC DNA]</scope>
    <source>
        <strain evidence="1 2">DSM 102134</strain>
    </source>
</reference>
<dbReference type="Proteomes" id="UP000535501">
    <property type="component" value="Unassembled WGS sequence"/>
</dbReference>
<dbReference type="PANTHER" id="PTHR34129:SF1">
    <property type="entry name" value="DUF952 DOMAIN-CONTAINING PROTEIN"/>
    <property type="match status" value="1"/>
</dbReference>
<comment type="caution">
    <text evidence="1">The sequence shown here is derived from an EMBL/GenBank/DDBJ whole genome shotgun (WGS) entry which is preliminary data.</text>
</comment>
<accession>A0A7W9YWK6</accession>
<dbReference type="InterPro" id="IPR009297">
    <property type="entry name" value="DUF952"/>
</dbReference>
<dbReference type="SUPFAM" id="SSF56399">
    <property type="entry name" value="ADP-ribosylation"/>
    <property type="match status" value="1"/>
</dbReference>
<dbReference type="Pfam" id="PF06108">
    <property type="entry name" value="DUF952"/>
    <property type="match status" value="1"/>
</dbReference>
<sequence>MNTIVYKIVPRALWQQARQTGVFEGAPVDLQDGFIHFSTASQCRETARRHFAGMDDLLLVAVDGDAFGEALKFEPSRGGDLFPHLYARLPMDAVLWERSLPVGDDGLHIFPEEVA</sequence>
<name>A0A7W9YWK6_9HYPH</name>
<gene>
    <name evidence="1" type="ORF">HNQ75_001721</name>
</gene>
<evidence type="ECO:0000313" key="2">
    <source>
        <dbReference type="Proteomes" id="UP000535501"/>
    </source>
</evidence>